<comment type="caution">
    <text evidence="1">The sequence shown here is derived from an EMBL/GenBank/DDBJ whole genome shotgun (WGS) entry which is preliminary data.</text>
</comment>
<dbReference type="Proteomes" id="UP001611263">
    <property type="component" value="Unassembled WGS sequence"/>
</dbReference>
<dbReference type="RefSeq" id="WP_033242776.1">
    <property type="nucleotide sequence ID" value="NZ_JBIRUQ010000003.1"/>
</dbReference>
<keyword evidence="2" id="KW-1185">Reference proteome</keyword>
<gene>
    <name evidence="1" type="ORF">ACH4WX_15495</name>
</gene>
<organism evidence="1 2">
    <name type="scientific">Nocardia carnea</name>
    <dbReference type="NCBI Taxonomy" id="37328"/>
    <lineage>
        <taxon>Bacteria</taxon>
        <taxon>Bacillati</taxon>
        <taxon>Actinomycetota</taxon>
        <taxon>Actinomycetes</taxon>
        <taxon>Mycobacteriales</taxon>
        <taxon>Nocardiaceae</taxon>
        <taxon>Nocardia</taxon>
    </lineage>
</organism>
<evidence type="ECO:0000313" key="2">
    <source>
        <dbReference type="Proteomes" id="UP001611263"/>
    </source>
</evidence>
<proteinExistence type="predicted"/>
<evidence type="ECO:0000313" key="1">
    <source>
        <dbReference type="EMBL" id="MFI1462116.1"/>
    </source>
</evidence>
<name>A0ABW7TMA0_9NOCA</name>
<reference evidence="1 2" key="1">
    <citation type="submission" date="2024-10" db="EMBL/GenBank/DDBJ databases">
        <title>The Natural Products Discovery Center: Release of the First 8490 Sequenced Strains for Exploring Actinobacteria Biosynthetic Diversity.</title>
        <authorList>
            <person name="Kalkreuter E."/>
            <person name="Kautsar S.A."/>
            <person name="Yang D."/>
            <person name="Bader C.D."/>
            <person name="Teijaro C.N."/>
            <person name="Fluegel L."/>
            <person name="Davis C.M."/>
            <person name="Simpson J.R."/>
            <person name="Lauterbach L."/>
            <person name="Steele A.D."/>
            <person name="Gui C."/>
            <person name="Meng S."/>
            <person name="Li G."/>
            <person name="Viehrig K."/>
            <person name="Ye F."/>
            <person name="Su P."/>
            <person name="Kiefer A.F."/>
            <person name="Nichols A."/>
            <person name="Cepeda A.J."/>
            <person name="Yan W."/>
            <person name="Fan B."/>
            <person name="Jiang Y."/>
            <person name="Adhikari A."/>
            <person name="Zheng C.-J."/>
            <person name="Schuster L."/>
            <person name="Cowan T.M."/>
            <person name="Smanski M.J."/>
            <person name="Chevrette M.G."/>
            <person name="De Carvalho L.P.S."/>
            <person name="Shen B."/>
        </authorList>
    </citation>
    <scope>NUCLEOTIDE SEQUENCE [LARGE SCALE GENOMIC DNA]</scope>
    <source>
        <strain evidence="1 2">NPDC020568</strain>
    </source>
</reference>
<accession>A0ABW7TMA0</accession>
<dbReference type="EMBL" id="JBIRUQ010000003">
    <property type="protein sequence ID" value="MFI1462116.1"/>
    <property type="molecule type" value="Genomic_DNA"/>
</dbReference>
<dbReference type="GeneID" id="93508995"/>
<sequence length="243" mass="27287">MSGSEDFRPVGEVLAALDAVFAQVERPERIDACPCCLRPDKIEVLLNKPRTDLSADDLRQYVTVAMMGAGSAEDLRYFTPRILELCLTGEMDWPDIEWVYQRLRDAGWRAWPEAGAIAELMGALWAEVLSDYPDSYDPNELLWTFGNAGESVAANLQSWSRLRTPAAVHSLRDFVVDDVVSQDGRRVPNGLWHTDTAAHREVVQWLDGGEARLAVERAIAQETHQELLHMLNQCRDSLAPQPD</sequence>
<protein>
    <submittedName>
        <fullName evidence="1">Uncharacterized protein</fullName>
    </submittedName>
</protein>